<accession>A0A2U1QNG3</accession>
<dbReference type="InterPro" id="IPR024060">
    <property type="entry name" value="Ureidoglycolate_lyase_dom_sf"/>
</dbReference>
<evidence type="ECO:0000313" key="1">
    <source>
        <dbReference type="EMBL" id="PWA99522.1"/>
    </source>
</evidence>
<dbReference type="OrthoDB" id="2018886at2759"/>
<dbReference type="InterPro" id="IPR011051">
    <property type="entry name" value="RmlC_Cupin_sf"/>
</dbReference>
<dbReference type="PANTHER" id="PTHR35721">
    <property type="entry name" value="UREIDOGLYCOLATE HYDROLASE"/>
    <property type="match status" value="1"/>
</dbReference>
<evidence type="ECO:0008006" key="3">
    <source>
        <dbReference type="Google" id="ProtNLM"/>
    </source>
</evidence>
<sequence>MEGVAVVKLKAIEVTPETFKEFGQVIEASRDGEEFGPHDAQLDLSQGTPRLSIMHLEDQPLKFSTITHHSNVTQCLGAIGGDVWYLGVAKPSVVDPNVEDKGENVVQSRRGHFFVPPAVDGVQVFKITGPKFLKLNRGTWHAGPLFKSRAMDFYNLELSNTNENLKSLAQRMEQITVVKLKAVEATPENFKEFGQVVEASPDTKEFGPHDAQLDLSQGTPRLYIMNLQNQPLKFSRITHHSKVTQCLGSIGGDVWYLGVAKAAKRSVADPNVEDKSQNVEQSPMGHFFVPPAVDGVQVFEITGPKFLKMERGTWHAGPLFKSRTMNFYNLELNNTNIKEFAENRYPSNEGCKCISINLSMYRKHHVLVLMVV</sequence>
<name>A0A2U1QNG3_ARTAN</name>
<dbReference type="AlphaFoldDB" id="A0A2U1QNG3"/>
<dbReference type="SUPFAM" id="SSF51182">
    <property type="entry name" value="RmlC-like cupins"/>
    <property type="match status" value="2"/>
</dbReference>
<organism evidence="1 2">
    <name type="scientific">Artemisia annua</name>
    <name type="common">Sweet wormwood</name>
    <dbReference type="NCBI Taxonomy" id="35608"/>
    <lineage>
        <taxon>Eukaryota</taxon>
        <taxon>Viridiplantae</taxon>
        <taxon>Streptophyta</taxon>
        <taxon>Embryophyta</taxon>
        <taxon>Tracheophyta</taxon>
        <taxon>Spermatophyta</taxon>
        <taxon>Magnoliopsida</taxon>
        <taxon>eudicotyledons</taxon>
        <taxon>Gunneridae</taxon>
        <taxon>Pentapetalae</taxon>
        <taxon>asterids</taxon>
        <taxon>campanulids</taxon>
        <taxon>Asterales</taxon>
        <taxon>Asteraceae</taxon>
        <taxon>Asteroideae</taxon>
        <taxon>Anthemideae</taxon>
        <taxon>Artemisiinae</taxon>
        <taxon>Artemisia</taxon>
    </lineage>
</organism>
<reference evidence="1 2" key="1">
    <citation type="journal article" date="2018" name="Mol. Plant">
        <title>The genome of Artemisia annua provides insight into the evolution of Asteraceae family and artemisinin biosynthesis.</title>
        <authorList>
            <person name="Shen Q."/>
            <person name="Zhang L."/>
            <person name="Liao Z."/>
            <person name="Wang S."/>
            <person name="Yan T."/>
            <person name="Shi P."/>
            <person name="Liu M."/>
            <person name="Fu X."/>
            <person name="Pan Q."/>
            <person name="Wang Y."/>
            <person name="Lv Z."/>
            <person name="Lu X."/>
            <person name="Zhang F."/>
            <person name="Jiang W."/>
            <person name="Ma Y."/>
            <person name="Chen M."/>
            <person name="Hao X."/>
            <person name="Li L."/>
            <person name="Tang Y."/>
            <person name="Lv G."/>
            <person name="Zhou Y."/>
            <person name="Sun X."/>
            <person name="Brodelius P.E."/>
            <person name="Rose J.K.C."/>
            <person name="Tang K."/>
        </authorList>
    </citation>
    <scope>NUCLEOTIDE SEQUENCE [LARGE SCALE GENOMIC DNA]</scope>
    <source>
        <strain evidence="2">cv. Huhao1</strain>
        <tissue evidence="1">Leaf</tissue>
    </source>
</reference>
<comment type="caution">
    <text evidence="1">The sequence shown here is derived from an EMBL/GenBank/DDBJ whole genome shotgun (WGS) entry which is preliminary data.</text>
</comment>
<protein>
    <recommendedName>
        <fullName evidence="3">Ureidoglycolate hydrolase</fullName>
    </recommendedName>
</protein>
<proteinExistence type="predicted"/>
<dbReference type="Gene3D" id="2.60.120.480">
    <property type="entry name" value="Ureidoglycolate hydrolase"/>
    <property type="match status" value="2"/>
</dbReference>
<evidence type="ECO:0000313" key="2">
    <source>
        <dbReference type="Proteomes" id="UP000245207"/>
    </source>
</evidence>
<dbReference type="GO" id="GO:0004848">
    <property type="term" value="F:ureidoglycolate hydrolase activity"/>
    <property type="evidence" value="ECO:0007669"/>
    <property type="project" value="InterPro"/>
</dbReference>
<keyword evidence="2" id="KW-1185">Reference proteome</keyword>
<dbReference type="EMBL" id="PKPP01000016">
    <property type="protein sequence ID" value="PWA99522.1"/>
    <property type="molecule type" value="Genomic_DNA"/>
</dbReference>
<dbReference type="Proteomes" id="UP000245207">
    <property type="component" value="Unassembled WGS sequence"/>
</dbReference>
<gene>
    <name evidence="1" type="ORF">CTI12_AA005990</name>
</gene>
<dbReference type="PANTHER" id="PTHR35721:SF1">
    <property type="entry name" value="UREIDOGLYCOLATE HYDROLASE"/>
    <property type="match status" value="1"/>
</dbReference>